<dbReference type="GO" id="GO:0006352">
    <property type="term" value="P:DNA-templated transcription initiation"/>
    <property type="evidence" value="ECO:0007669"/>
    <property type="project" value="InterPro"/>
</dbReference>
<dbReference type="Pfam" id="PF17875">
    <property type="entry name" value="RPA43_OB"/>
    <property type="match status" value="1"/>
</dbReference>
<organism evidence="6 7">
    <name type="scientific">Jaminaea rosea</name>
    <dbReference type="NCBI Taxonomy" id="1569628"/>
    <lineage>
        <taxon>Eukaryota</taxon>
        <taxon>Fungi</taxon>
        <taxon>Dikarya</taxon>
        <taxon>Basidiomycota</taxon>
        <taxon>Ustilaginomycotina</taxon>
        <taxon>Exobasidiomycetes</taxon>
        <taxon>Microstromatales</taxon>
        <taxon>Microstromatales incertae sedis</taxon>
        <taxon>Jaminaea</taxon>
    </lineage>
</organism>
<gene>
    <name evidence="6" type="ORF">BDZ90DRAFT_208603</name>
</gene>
<evidence type="ECO:0000256" key="3">
    <source>
        <dbReference type="ARBA" id="ARBA00023163"/>
    </source>
</evidence>
<dbReference type="InterPro" id="IPR041178">
    <property type="entry name" value="RPA43_OB"/>
</dbReference>
<feature type="non-terminal residue" evidence="6">
    <location>
        <position position="198"/>
    </location>
</feature>
<dbReference type="InterPro" id="IPR036898">
    <property type="entry name" value="RNA_pol_Rpb7-like_N_sf"/>
</dbReference>
<dbReference type="RefSeq" id="XP_025359000.1">
    <property type="nucleotide sequence ID" value="XM_025504015.1"/>
</dbReference>
<dbReference type="GO" id="GO:0006362">
    <property type="term" value="P:transcription elongation by RNA polymerase I"/>
    <property type="evidence" value="ECO:0007669"/>
    <property type="project" value="TreeGrafter"/>
</dbReference>
<evidence type="ECO:0000256" key="2">
    <source>
        <dbReference type="ARBA" id="ARBA00022478"/>
    </source>
</evidence>
<comment type="subcellular location">
    <subcellularLocation>
        <location evidence="1">Nucleus</location>
    </subcellularLocation>
</comment>
<feature type="domain" description="RPA43 OB" evidence="5">
    <location>
        <begin position="90"/>
        <end position="193"/>
    </location>
</feature>
<evidence type="ECO:0000313" key="6">
    <source>
        <dbReference type="EMBL" id="PWN24388.1"/>
    </source>
</evidence>
<dbReference type="Gene3D" id="3.30.1490.120">
    <property type="entry name" value="RNA polymerase Rpb7-like, N-terminal domain"/>
    <property type="match status" value="1"/>
</dbReference>
<evidence type="ECO:0000313" key="7">
    <source>
        <dbReference type="Proteomes" id="UP000245884"/>
    </source>
</evidence>
<accession>A0A316UHK9</accession>
<keyword evidence="4" id="KW-0539">Nucleus</keyword>
<dbReference type="EMBL" id="KZ819681">
    <property type="protein sequence ID" value="PWN24388.1"/>
    <property type="molecule type" value="Genomic_DNA"/>
</dbReference>
<keyword evidence="3" id="KW-0804">Transcription</keyword>
<keyword evidence="2" id="KW-0240">DNA-directed RNA polymerase</keyword>
<evidence type="ECO:0000256" key="1">
    <source>
        <dbReference type="ARBA" id="ARBA00004123"/>
    </source>
</evidence>
<keyword evidence="7" id="KW-1185">Reference proteome</keyword>
<dbReference type="PANTHER" id="PTHR12709">
    <property type="entry name" value="DNA-DIRECTED RNA POLYMERASE II, III"/>
    <property type="match status" value="1"/>
</dbReference>
<dbReference type="InterPro" id="IPR045113">
    <property type="entry name" value="Rpb7-like"/>
</dbReference>
<dbReference type="STRING" id="1569628.A0A316UHK9"/>
<proteinExistence type="predicted"/>
<dbReference type="AlphaFoldDB" id="A0A316UHK9"/>
<reference evidence="6 7" key="1">
    <citation type="journal article" date="2018" name="Mol. Biol. Evol.">
        <title>Broad Genomic Sampling Reveals a Smut Pathogenic Ancestry of the Fungal Clade Ustilaginomycotina.</title>
        <authorList>
            <person name="Kijpornyongpan T."/>
            <person name="Mondo S.J."/>
            <person name="Barry K."/>
            <person name="Sandor L."/>
            <person name="Lee J."/>
            <person name="Lipzen A."/>
            <person name="Pangilinan J."/>
            <person name="LaButti K."/>
            <person name="Hainaut M."/>
            <person name="Henrissat B."/>
            <person name="Grigoriev I.V."/>
            <person name="Spatafora J.W."/>
            <person name="Aime M.C."/>
        </authorList>
    </citation>
    <scope>NUCLEOTIDE SEQUENCE [LARGE SCALE GENOMIC DNA]</scope>
    <source>
        <strain evidence="6 7">MCA 5214</strain>
    </source>
</reference>
<dbReference type="OrthoDB" id="10250504at2759"/>
<feature type="non-terminal residue" evidence="6">
    <location>
        <position position="1"/>
    </location>
</feature>
<name>A0A316UHK9_9BASI</name>
<dbReference type="Proteomes" id="UP000245884">
    <property type="component" value="Unassembled WGS sequence"/>
</dbReference>
<protein>
    <recommendedName>
        <fullName evidence="5">RPA43 OB domain-containing protein</fullName>
    </recommendedName>
</protein>
<dbReference type="PANTHER" id="PTHR12709:SF5">
    <property type="entry name" value="DNA-DIRECTED RNA POLYMERASE I SUBUNIT RPA43"/>
    <property type="match status" value="1"/>
</dbReference>
<dbReference type="Gene3D" id="2.40.50.1060">
    <property type="match status" value="1"/>
</dbReference>
<dbReference type="GeneID" id="37025838"/>
<sequence>SAFEIQYPILTLSIPPIHAHNPTIAVGEQLDSLVMRFVPPLNGVLVSHGQSYFLVDEERTGSRARGSALIDGDGAFATSKVAVECCVWRPRVGMKLRGAISLEAPSHVSVLVHETFNASIPSSHMGKEWHWVHRSEHDEEEVDGSGGVAGYWERKETGERLGSHVEFVVIGLTILANVGGGGGHTLALCGSLLDRPFS</sequence>
<evidence type="ECO:0000256" key="4">
    <source>
        <dbReference type="ARBA" id="ARBA00023242"/>
    </source>
</evidence>
<evidence type="ECO:0000259" key="5">
    <source>
        <dbReference type="Pfam" id="PF17875"/>
    </source>
</evidence>
<dbReference type="GO" id="GO:0005736">
    <property type="term" value="C:RNA polymerase I complex"/>
    <property type="evidence" value="ECO:0007669"/>
    <property type="project" value="TreeGrafter"/>
</dbReference>